<dbReference type="InterPro" id="IPR007130">
    <property type="entry name" value="DAGAT"/>
</dbReference>
<evidence type="ECO:0000313" key="12">
    <source>
        <dbReference type="Ensembl" id="ENSFCTP00005013031.1"/>
    </source>
</evidence>
<feature type="transmembrane region" description="Helical" evidence="11">
    <location>
        <begin position="12"/>
        <end position="34"/>
    </location>
</feature>
<dbReference type="PANTHER" id="PTHR12317">
    <property type="entry name" value="DIACYLGLYCEROL O-ACYLTRANSFERASE"/>
    <property type="match status" value="1"/>
</dbReference>
<keyword evidence="9 11" id="KW-0472">Membrane</keyword>
<organism evidence="12 13">
    <name type="scientific">Felis catus</name>
    <name type="common">Cat</name>
    <name type="synonym">Felis silvestris catus</name>
    <dbReference type="NCBI Taxonomy" id="9685"/>
    <lineage>
        <taxon>Eukaryota</taxon>
        <taxon>Metazoa</taxon>
        <taxon>Chordata</taxon>
        <taxon>Craniata</taxon>
        <taxon>Vertebrata</taxon>
        <taxon>Euteleostomi</taxon>
        <taxon>Mammalia</taxon>
        <taxon>Eutheria</taxon>
        <taxon>Laurasiatheria</taxon>
        <taxon>Carnivora</taxon>
        <taxon>Feliformia</taxon>
        <taxon>Felidae</taxon>
        <taxon>Felinae</taxon>
        <taxon>Felis</taxon>
    </lineage>
</organism>
<evidence type="ECO:0000256" key="7">
    <source>
        <dbReference type="ARBA" id="ARBA00022989"/>
    </source>
</evidence>
<comment type="similarity">
    <text evidence="2 11">Belongs to the diacylglycerol acyltransferase family.</text>
</comment>
<reference evidence="12" key="2">
    <citation type="submission" date="2025-08" db="UniProtKB">
        <authorList>
            <consortium name="Ensembl"/>
        </authorList>
    </citation>
    <scope>IDENTIFICATION</scope>
    <source>
        <strain evidence="12">breed Abyssinian</strain>
    </source>
</reference>
<dbReference type="Pfam" id="PF03982">
    <property type="entry name" value="DAGAT"/>
    <property type="match status" value="1"/>
</dbReference>
<evidence type="ECO:0000256" key="3">
    <source>
        <dbReference type="ARBA" id="ARBA00022516"/>
    </source>
</evidence>
<proteinExistence type="inferred from homology"/>
<dbReference type="Ensembl" id="ENSFCTT00005019996.1">
    <property type="protein sequence ID" value="ENSFCTP00005013031.1"/>
    <property type="gene ID" value="ENSFCTG00005007210.1"/>
</dbReference>
<dbReference type="EC" id="2.3.1.-" evidence="11"/>
<evidence type="ECO:0000256" key="4">
    <source>
        <dbReference type="ARBA" id="ARBA00022679"/>
    </source>
</evidence>
<keyword evidence="10" id="KW-0012">Acyltransferase</keyword>
<gene>
    <name evidence="12" type="primary">AWAT2</name>
</gene>
<feature type="transmembrane region" description="Helical" evidence="11">
    <location>
        <begin position="88"/>
        <end position="117"/>
    </location>
</feature>
<keyword evidence="6 11" id="KW-0256">Endoplasmic reticulum</keyword>
<dbReference type="GeneTree" id="ENSGT01030000234582"/>
<keyword evidence="3" id="KW-0444">Lipid biosynthesis</keyword>
<evidence type="ECO:0000256" key="5">
    <source>
        <dbReference type="ARBA" id="ARBA00022692"/>
    </source>
</evidence>
<evidence type="ECO:0000256" key="10">
    <source>
        <dbReference type="ARBA" id="ARBA00023315"/>
    </source>
</evidence>
<keyword evidence="7 11" id="KW-1133">Transmembrane helix</keyword>
<name>A0ABI7WRW3_FELCA</name>
<keyword evidence="8" id="KW-0443">Lipid metabolism</keyword>
<evidence type="ECO:0000256" key="2">
    <source>
        <dbReference type="ARBA" id="ARBA00005420"/>
    </source>
</evidence>
<dbReference type="CDD" id="cd07987">
    <property type="entry name" value="LPLAT_MGAT-like"/>
    <property type="match status" value="1"/>
</dbReference>
<evidence type="ECO:0000313" key="13">
    <source>
        <dbReference type="Proteomes" id="UP000823872"/>
    </source>
</evidence>
<evidence type="ECO:0000256" key="9">
    <source>
        <dbReference type="ARBA" id="ARBA00023136"/>
    </source>
</evidence>
<dbReference type="PANTHER" id="PTHR12317:SF12">
    <property type="entry name" value="ACYL-COA WAX ALCOHOL ACYLTRANSFERASE 2"/>
    <property type="match status" value="1"/>
</dbReference>
<dbReference type="Proteomes" id="UP000823872">
    <property type="component" value="Chromosome X"/>
</dbReference>
<evidence type="ECO:0000256" key="1">
    <source>
        <dbReference type="ARBA" id="ARBA00004477"/>
    </source>
</evidence>
<evidence type="ECO:0000256" key="6">
    <source>
        <dbReference type="ARBA" id="ARBA00022824"/>
    </source>
</evidence>
<evidence type="ECO:0000256" key="8">
    <source>
        <dbReference type="ARBA" id="ARBA00023098"/>
    </source>
</evidence>
<sequence length="392" mass="44661">KLSLVIILSECSSLGLISIKSVLIILPYSAPVLLELDTVQYLILSYLALSFVSRLRTCVLPTWLILGLLFLLYSLHRCLTEKIWRRKLITVIFVNLYLVVFTSYWPVTVLILTWLAYDWKTPERGGRRVTSVRNWRLWKHYCDYFPLRLLKTHDISPSYNYILVCHPHGVLSHSWFGQFATNGLCFSKIFPGITPYVLTLGAFFWVPLLRDYVMSSGTCSVSQSSMDFLLTHRGTGNMLIVVVGGLAECKYSLPGSTTLVLKNRTGFVRMALRHGVPLIPAYAFGEADLYSQHIFTPGGLVNRFQKWFQSMVHIYPCAFYGRGFTENSWGLLPYAQPVTTIVGKPLPLPKIENPSQETVAKYHALYTDALRKLFDQHKTKFGISETQELVIV</sequence>
<keyword evidence="5 11" id="KW-0812">Transmembrane</keyword>
<evidence type="ECO:0000256" key="11">
    <source>
        <dbReference type="RuleBase" id="RU367023"/>
    </source>
</evidence>
<keyword evidence="4 11" id="KW-0808">Transferase</keyword>
<protein>
    <recommendedName>
        <fullName evidence="11">Acyltransferase</fullName>
        <ecNumber evidence="11">2.3.1.-</ecNumber>
    </recommendedName>
</protein>
<feature type="transmembrane region" description="Helical" evidence="11">
    <location>
        <begin position="54"/>
        <end position="76"/>
    </location>
</feature>
<reference evidence="12 13" key="1">
    <citation type="submission" date="2021-02" db="EMBL/GenBank/DDBJ databases">
        <title>Safari Cat Assemblies.</title>
        <authorList>
            <person name="Bredemeyer K.R."/>
            <person name="Murphy W.J."/>
        </authorList>
    </citation>
    <scope>NUCLEOTIDE SEQUENCE [LARGE SCALE GENOMIC DNA]</scope>
</reference>
<comment type="subcellular location">
    <subcellularLocation>
        <location evidence="1 11">Endoplasmic reticulum membrane</location>
        <topology evidence="1 11">Multi-pass membrane protein</topology>
    </subcellularLocation>
</comment>
<reference evidence="12" key="3">
    <citation type="submission" date="2025-09" db="UniProtKB">
        <authorList>
            <consortium name="Ensembl"/>
        </authorList>
    </citation>
    <scope>IDENTIFICATION</scope>
    <source>
        <strain evidence="12">breed Abyssinian</strain>
    </source>
</reference>
<keyword evidence="13" id="KW-1185">Reference proteome</keyword>
<accession>A0ABI7WRW3</accession>
<feature type="transmembrane region" description="Helical" evidence="11">
    <location>
        <begin position="189"/>
        <end position="208"/>
    </location>
</feature>